<evidence type="ECO:0000313" key="6">
    <source>
        <dbReference type="Proteomes" id="UP000274756"/>
    </source>
</evidence>
<keyword evidence="6" id="KW-1185">Reference proteome</keyword>
<dbReference type="OrthoDB" id="5804200at2759"/>
<feature type="chain" id="PRO_5041039262" evidence="2">
    <location>
        <begin position="18"/>
        <end position="218"/>
    </location>
</feature>
<reference evidence="4 6" key="2">
    <citation type="submission" date="2018-11" db="EMBL/GenBank/DDBJ databases">
        <authorList>
            <consortium name="Pathogen Informatics"/>
        </authorList>
    </citation>
    <scope>NUCLEOTIDE SEQUENCE [LARGE SCALE GENOMIC DNA]</scope>
</reference>
<feature type="domain" description="ShKT" evidence="3">
    <location>
        <begin position="124"/>
        <end position="157"/>
    </location>
</feature>
<gene>
    <name evidence="4" type="ORF">DME_LOCUS4112</name>
</gene>
<protein>
    <submittedName>
        <fullName evidence="7">ShKT domain-containing protein</fullName>
    </submittedName>
</protein>
<evidence type="ECO:0000313" key="4">
    <source>
        <dbReference type="EMBL" id="VDN54139.1"/>
    </source>
</evidence>
<dbReference type="Pfam" id="PF01549">
    <property type="entry name" value="ShK"/>
    <property type="match status" value="3"/>
</dbReference>
<dbReference type="SMART" id="SM00254">
    <property type="entry name" value="ShKT"/>
    <property type="match status" value="3"/>
</dbReference>
<dbReference type="InterPro" id="IPR003582">
    <property type="entry name" value="ShKT_dom"/>
</dbReference>
<feature type="signal peptide" evidence="2">
    <location>
        <begin position="1"/>
        <end position="17"/>
    </location>
</feature>
<evidence type="ECO:0000256" key="2">
    <source>
        <dbReference type="SAM" id="SignalP"/>
    </source>
</evidence>
<dbReference type="PROSITE" id="PS51670">
    <property type="entry name" value="SHKT"/>
    <property type="match status" value="1"/>
</dbReference>
<dbReference type="AlphaFoldDB" id="A0A0N4URL9"/>
<dbReference type="Proteomes" id="UP000038040">
    <property type="component" value="Unplaced"/>
</dbReference>
<sequence length="218" mass="24016">MLTTIVLAFSLLHVAFAGNQVIEECVKQVGNPPKKRPSVESCQEDPVCPSIFVFDPNALNEIAENFDIKDFAARMCPKTCAMCCKTKEFNCQDGQLDRNICLTAPSVALSMCPFTCGLCAAGMCPDENENCAAIFQLDPTCSTDFMKRSCKKTCRLTDYNNKSFKILTKTFCISGNSTSSTCTDLHPQCQANARYCNIGDYGVVMSRVCRLTCRHCTP</sequence>
<evidence type="ECO:0000313" key="5">
    <source>
        <dbReference type="Proteomes" id="UP000038040"/>
    </source>
</evidence>
<evidence type="ECO:0000313" key="7">
    <source>
        <dbReference type="WBParaSite" id="DME_0001070101-mRNA-1"/>
    </source>
</evidence>
<proteinExistence type="predicted"/>
<keyword evidence="1" id="KW-1015">Disulfide bond</keyword>
<evidence type="ECO:0000259" key="3">
    <source>
        <dbReference type="PROSITE" id="PS51670"/>
    </source>
</evidence>
<keyword evidence="2" id="KW-0732">Signal</keyword>
<dbReference type="Proteomes" id="UP000274756">
    <property type="component" value="Unassembled WGS sequence"/>
</dbReference>
<evidence type="ECO:0000256" key="1">
    <source>
        <dbReference type="PROSITE-ProRule" id="PRU01005"/>
    </source>
</evidence>
<accession>A0A0N4URL9</accession>
<dbReference type="PANTHER" id="PTHR21724">
    <property type="entry name" value="SHKT DOMAIN-CONTAINING PROTEIN"/>
    <property type="match status" value="1"/>
</dbReference>
<name>A0A0N4URL9_DRAME</name>
<dbReference type="WBParaSite" id="DME_0001070101-mRNA-1">
    <property type="protein sequence ID" value="DME_0001070101-mRNA-1"/>
    <property type="gene ID" value="DME_0001070101"/>
</dbReference>
<organism evidence="5 7">
    <name type="scientific">Dracunculus medinensis</name>
    <name type="common">Guinea worm</name>
    <dbReference type="NCBI Taxonomy" id="318479"/>
    <lineage>
        <taxon>Eukaryota</taxon>
        <taxon>Metazoa</taxon>
        <taxon>Ecdysozoa</taxon>
        <taxon>Nematoda</taxon>
        <taxon>Chromadorea</taxon>
        <taxon>Rhabditida</taxon>
        <taxon>Spirurina</taxon>
        <taxon>Dracunculoidea</taxon>
        <taxon>Dracunculidae</taxon>
        <taxon>Dracunculus</taxon>
    </lineage>
</organism>
<reference evidence="7" key="1">
    <citation type="submission" date="2017-02" db="UniProtKB">
        <authorList>
            <consortium name="WormBaseParasite"/>
        </authorList>
    </citation>
    <scope>IDENTIFICATION</scope>
</reference>
<comment type="caution">
    <text evidence="1">Lacks conserved residue(s) required for the propagation of feature annotation.</text>
</comment>
<dbReference type="EMBL" id="UYYG01000302">
    <property type="protein sequence ID" value="VDN54139.1"/>
    <property type="molecule type" value="Genomic_DNA"/>
</dbReference>
<dbReference type="PANTHER" id="PTHR21724:SF109">
    <property type="entry name" value="SHKT DOMAIN-CONTAINING PROTEIN"/>
    <property type="match status" value="1"/>
</dbReference>
<feature type="disulfide bond" evidence="1">
    <location>
        <begin position="141"/>
        <end position="154"/>
    </location>
</feature>